<accession>A0A9X4GXT1</accession>
<sequence length="342" mass="37754">MLLLREITGHEQIIRALLNALLYDRVGHAYLFAGPEGVGKATTALAFARSLLCAGPDKGDACGSCRACRQFEHANHPDLHCVRPEGSSIKIEQIRGIQRKVMFHSYQGGRKVIIIEQAEAMTSEAANCLLKTLEEPPDETVFILLTALPQILPSTVLSRCQQFNFKLIPFNQLNSLLYNRHGLARDEAGLLAALSGGSLGKALAYASGSFQKERDAALRLTVLLKEAGALEALEEAEKVSKNRDNALGLLEMLACWFRDLLVWKETGEARLLFNPDQIIALEKETGYFETGRLVEIIEDITKAKTKVLGNANTRLVLEALFLRLAGGISGTQTDWEVYQWDC</sequence>
<dbReference type="FunFam" id="3.40.50.300:FF:001255">
    <property type="entry name" value="DNA polymerase III subunit delta"/>
    <property type="match status" value="1"/>
</dbReference>
<dbReference type="InterPro" id="IPR015199">
    <property type="entry name" value="DNA_pol_III_delta_C"/>
</dbReference>
<evidence type="ECO:0000256" key="6">
    <source>
        <dbReference type="ARBA" id="ARBA00022932"/>
    </source>
</evidence>
<dbReference type="InterPro" id="IPR027417">
    <property type="entry name" value="P-loop_NTPase"/>
</dbReference>
<dbReference type="SUPFAM" id="SSF52540">
    <property type="entry name" value="P-loop containing nucleoside triphosphate hydrolases"/>
    <property type="match status" value="1"/>
</dbReference>
<gene>
    <name evidence="9" type="primary">holB</name>
    <name evidence="9" type="ORF">L7E55_01805</name>
</gene>
<evidence type="ECO:0000256" key="2">
    <source>
        <dbReference type="ARBA" id="ARBA00014363"/>
    </source>
</evidence>
<dbReference type="GO" id="GO:0003887">
    <property type="term" value="F:DNA-directed DNA polymerase activity"/>
    <property type="evidence" value="ECO:0007669"/>
    <property type="project" value="UniProtKB-KW"/>
</dbReference>
<comment type="caution">
    <text evidence="9">The sequence shown here is derived from an EMBL/GenBank/DDBJ whole genome shotgun (WGS) entry which is preliminary data.</text>
</comment>
<dbReference type="GO" id="GO:0003677">
    <property type="term" value="F:DNA binding"/>
    <property type="evidence" value="ECO:0007669"/>
    <property type="project" value="InterPro"/>
</dbReference>
<keyword evidence="10" id="KW-1185">Reference proteome</keyword>
<dbReference type="PANTHER" id="PTHR11669:SF8">
    <property type="entry name" value="DNA POLYMERASE III SUBUNIT DELTA"/>
    <property type="match status" value="1"/>
</dbReference>
<evidence type="ECO:0000313" key="9">
    <source>
        <dbReference type="EMBL" id="MDF9407102.1"/>
    </source>
</evidence>
<evidence type="ECO:0000256" key="3">
    <source>
        <dbReference type="ARBA" id="ARBA00022679"/>
    </source>
</evidence>
<keyword evidence="6" id="KW-0239">DNA-directed DNA polymerase</keyword>
<organism evidence="9 10">
    <name type="scientific">Pelotomaculum isophthalicicum JI</name>
    <dbReference type="NCBI Taxonomy" id="947010"/>
    <lineage>
        <taxon>Bacteria</taxon>
        <taxon>Bacillati</taxon>
        <taxon>Bacillota</taxon>
        <taxon>Clostridia</taxon>
        <taxon>Eubacteriales</taxon>
        <taxon>Desulfotomaculaceae</taxon>
        <taxon>Pelotomaculum</taxon>
    </lineage>
</organism>
<keyword evidence="3 9" id="KW-0808">Transferase</keyword>
<evidence type="ECO:0000256" key="4">
    <source>
        <dbReference type="ARBA" id="ARBA00022695"/>
    </source>
</evidence>
<dbReference type="InterPro" id="IPR004622">
    <property type="entry name" value="DNA_pol_HolB"/>
</dbReference>
<dbReference type="Proteomes" id="UP001154312">
    <property type="component" value="Unassembled WGS sequence"/>
</dbReference>
<dbReference type="GO" id="GO:0006261">
    <property type="term" value="P:DNA-templated DNA replication"/>
    <property type="evidence" value="ECO:0007669"/>
    <property type="project" value="TreeGrafter"/>
</dbReference>
<evidence type="ECO:0000256" key="1">
    <source>
        <dbReference type="ARBA" id="ARBA00012417"/>
    </source>
</evidence>
<keyword evidence="4 9" id="KW-0548">Nucleotidyltransferase</keyword>
<dbReference type="InterPro" id="IPR050238">
    <property type="entry name" value="DNA_Rep/Repair_Clamp_Loader"/>
</dbReference>
<evidence type="ECO:0000256" key="5">
    <source>
        <dbReference type="ARBA" id="ARBA00022705"/>
    </source>
</evidence>
<dbReference type="RefSeq" id="WP_277442272.1">
    <property type="nucleotide sequence ID" value="NZ_JAKOAV010000002.1"/>
</dbReference>
<protein>
    <recommendedName>
        <fullName evidence="2">DNA polymerase III subunit delta'</fullName>
        <ecNumber evidence="1">2.7.7.7</ecNumber>
    </recommendedName>
</protein>
<dbReference type="PANTHER" id="PTHR11669">
    <property type="entry name" value="REPLICATION FACTOR C / DNA POLYMERASE III GAMMA-TAU SUBUNIT"/>
    <property type="match status" value="1"/>
</dbReference>
<name>A0A9X4GXT1_9FIRM</name>
<dbReference type="NCBIfam" id="TIGR00678">
    <property type="entry name" value="holB"/>
    <property type="match status" value="1"/>
</dbReference>
<dbReference type="Gene3D" id="3.40.50.300">
    <property type="entry name" value="P-loop containing nucleotide triphosphate hydrolases"/>
    <property type="match status" value="1"/>
</dbReference>
<reference evidence="9" key="1">
    <citation type="submission" date="2022-02" db="EMBL/GenBank/DDBJ databases">
        <authorList>
            <person name="Leng L."/>
        </authorList>
    </citation>
    <scope>NUCLEOTIDE SEQUENCE</scope>
    <source>
        <strain evidence="9">JI</strain>
    </source>
</reference>
<comment type="catalytic activity">
    <reaction evidence="7">
        <text>DNA(n) + a 2'-deoxyribonucleoside 5'-triphosphate = DNA(n+1) + diphosphate</text>
        <dbReference type="Rhea" id="RHEA:22508"/>
        <dbReference type="Rhea" id="RHEA-COMP:17339"/>
        <dbReference type="Rhea" id="RHEA-COMP:17340"/>
        <dbReference type="ChEBI" id="CHEBI:33019"/>
        <dbReference type="ChEBI" id="CHEBI:61560"/>
        <dbReference type="ChEBI" id="CHEBI:173112"/>
        <dbReference type="EC" id="2.7.7.7"/>
    </reaction>
</comment>
<dbReference type="CDD" id="cd00009">
    <property type="entry name" value="AAA"/>
    <property type="match status" value="1"/>
</dbReference>
<feature type="domain" description="DNA polymerase III delta subunit C-terminal" evidence="8">
    <location>
        <begin position="242"/>
        <end position="324"/>
    </location>
</feature>
<evidence type="ECO:0000259" key="8">
    <source>
        <dbReference type="Pfam" id="PF09115"/>
    </source>
</evidence>
<proteinExistence type="predicted"/>
<evidence type="ECO:0000313" key="10">
    <source>
        <dbReference type="Proteomes" id="UP001154312"/>
    </source>
</evidence>
<dbReference type="AlphaFoldDB" id="A0A9X4GXT1"/>
<dbReference type="EMBL" id="JAKOAV010000002">
    <property type="protein sequence ID" value="MDF9407102.1"/>
    <property type="molecule type" value="Genomic_DNA"/>
</dbReference>
<dbReference type="GO" id="GO:0008408">
    <property type="term" value="F:3'-5' exonuclease activity"/>
    <property type="evidence" value="ECO:0007669"/>
    <property type="project" value="InterPro"/>
</dbReference>
<dbReference type="Pfam" id="PF13177">
    <property type="entry name" value="DNA_pol3_delta2"/>
    <property type="match status" value="1"/>
</dbReference>
<keyword evidence="5" id="KW-0235">DNA replication</keyword>
<evidence type="ECO:0000256" key="7">
    <source>
        <dbReference type="ARBA" id="ARBA00049244"/>
    </source>
</evidence>
<dbReference type="Pfam" id="PF09115">
    <property type="entry name" value="DNApol3-delta_C"/>
    <property type="match status" value="1"/>
</dbReference>
<dbReference type="EC" id="2.7.7.7" evidence="1"/>
<dbReference type="GO" id="GO:0009360">
    <property type="term" value="C:DNA polymerase III complex"/>
    <property type="evidence" value="ECO:0007669"/>
    <property type="project" value="InterPro"/>
</dbReference>